<accession>A0AAI8WF16</accession>
<dbReference type="RefSeq" id="WP_395531053.1">
    <property type="nucleotide sequence ID" value="NZ_AP019810.1"/>
</dbReference>
<gene>
    <name evidence="1" type="ORF">EM151A_2915</name>
</gene>
<dbReference type="Proteomes" id="UP000509460">
    <property type="component" value="Chromosome"/>
</dbReference>
<name>A0AAI8WF16_ENTMU</name>
<organism evidence="1 2">
    <name type="scientific">Enterococcus mundtii</name>
    <dbReference type="NCBI Taxonomy" id="53346"/>
    <lineage>
        <taxon>Bacteria</taxon>
        <taxon>Bacillati</taxon>
        <taxon>Bacillota</taxon>
        <taxon>Bacilli</taxon>
        <taxon>Lactobacillales</taxon>
        <taxon>Enterococcaceae</taxon>
        <taxon>Enterococcus</taxon>
    </lineage>
</organism>
<dbReference type="AlphaFoldDB" id="A0AAI8WF16"/>
<proteinExistence type="predicted"/>
<evidence type="ECO:0000313" key="2">
    <source>
        <dbReference type="Proteomes" id="UP000509460"/>
    </source>
</evidence>
<sequence>MEISSNNNRSILSINNNMLQHFQFFTEAIDFQTNLQPTIMKVLANTPYRSQTPEYFISTKMVGTELKKLI</sequence>
<protein>
    <submittedName>
        <fullName evidence="1">Uncharacterized protein</fullName>
    </submittedName>
</protein>
<reference evidence="1 2" key="1">
    <citation type="submission" date="2019-07" db="EMBL/GenBank/DDBJ databases">
        <title>antibiotic susceptibility of plant-derived lactic acid bacteria.</title>
        <authorList>
            <person name="Sugiyama M."/>
            <person name="Noda M."/>
        </authorList>
    </citation>
    <scope>NUCLEOTIDE SEQUENCE [LARGE SCALE GENOMIC DNA]</scope>
    <source>
        <strain evidence="1 2">15-1A</strain>
    </source>
</reference>
<dbReference type="EMBL" id="AP019810">
    <property type="protein sequence ID" value="BBM16075.1"/>
    <property type="molecule type" value="Genomic_DNA"/>
</dbReference>
<evidence type="ECO:0000313" key="1">
    <source>
        <dbReference type="EMBL" id="BBM16075.1"/>
    </source>
</evidence>